<dbReference type="InterPro" id="IPR029016">
    <property type="entry name" value="GAF-like_dom_sf"/>
</dbReference>
<dbReference type="SUPFAM" id="SSF55781">
    <property type="entry name" value="GAF domain-like"/>
    <property type="match status" value="1"/>
</dbReference>
<dbReference type="STRING" id="351659.SAMN05421784_11733"/>
<dbReference type="OrthoDB" id="9796252at2"/>
<proteinExistence type="predicted"/>
<dbReference type="AlphaFoldDB" id="A0A1I7HZR1"/>
<evidence type="ECO:0000313" key="2">
    <source>
        <dbReference type="Proteomes" id="UP000242496"/>
    </source>
</evidence>
<reference evidence="2" key="1">
    <citation type="submission" date="2016-10" db="EMBL/GenBank/DDBJ databases">
        <authorList>
            <person name="Varghese N."/>
            <person name="Submissions S."/>
        </authorList>
    </citation>
    <scope>NUCLEOTIDE SEQUENCE [LARGE SCALE GENOMIC DNA]</scope>
    <source>
        <strain evidence="2">DSM 18168</strain>
    </source>
</reference>
<protein>
    <submittedName>
        <fullName evidence="1">GAF domain-containing protein</fullName>
    </submittedName>
</protein>
<keyword evidence="2" id="KW-1185">Reference proteome</keyword>
<dbReference type="RefSeq" id="WP_092551016.1">
    <property type="nucleotide sequence ID" value="NZ_CAWRBG010000067.1"/>
</dbReference>
<dbReference type="EMBL" id="FPBJ01000017">
    <property type="protein sequence ID" value="SFU66212.1"/>
    <property type="molecule type" value="Genomic_DNA"/>
</dbReference>
<name>A0A1I7HZR1_9GAMM</name>
<accession>A0A1I7HZR1</accession>
<dbReference type="Gene3D" id="3.30.450.40">
    <property type="match status" value="2"/>
</dbReference>
<sequence>MDKNEFYQELENSLIALLSGEYDFIATLANTSALLYERLDTVNWVGFYLMIACDAASNAEIVLPLEINGKIIGVLDIDSTVFGRFDENDENGLKALFIRLCEHLRQCVVSKYLQQNVT</sequence>
<organism evidence="1 2">
    <name type="scientific">Xenorhabdus koppenhoeferi</name>
    <dbReference type="NCBI Taxonomy" id="351659"/>
    <lineage>
        <taxon>Bacteria</taxon>
        <taxon>Pseudomonadati</taxon>
        <taxon>Pseudomonadota</taxon>
        <taxon>Gammaproteobacteria</taxon>
        <taxon>Enterobacterales</taxon>
        <taxon>Morganellaceae</taxon>
        <taxon>Xenorhabdus</taxon>
    </lineage>
</organism>
<gene>
    <name evidence="1" type="ORF">SAMN05421784_11733</name>
</gene>
<dbReference type="Proteomes" id="UP000242496">
    <property type="component" value="Unassembled WGS sequence"/>
</dbReference>
<evidence type="ECO:0000313" key="1">
    <source>
        <dbReference type="EMBL" id="SFU66212.1"/>
    </source>
</evidence>